<comment type="catalytic activity">
    <reaction evidence="6">
        <text>DNA(n) + a 2'-deoxyribonucleoside 5'-triphosphate = DNA(n+1) + diphosphate</text>
        <dbReference type="Rhea" id="RHEA:22508"/>
        <dbReference type="Rhea" id="RHEA-COMP:17339"/>
        <dbReference type="Rhea" id="RHEA-COMP:17340"/>
        <dbReference type="ChEBI" id="CHEBI:33019"/>
        <dbReference type="ChEBI" id="CHEBI:61560"/>
        <dbReference type="ChEBI" id="CHEBI:173112"/>
        <dbReference type="EC" id="2.7.7.7"/>
    </reaction>
</comment>
<dbReference type="GO" id="GO:0006260">
    <property type="term" value="P:DNA replication"/>
    <property type="evidence" value="ECO:0007669"/>
    <property type="project" value="UniProtKB-KW"/>
</dbReference>
<dbReference type="Gene3D" id="1.10.150.870">
    <property type="match status" value="1"/>
</dbReference>
<dbReference type="PANTHER" id="PTHR32294">
    <property type="entry name" value="DNA POLYMERASE III SUBUNIT ALPHA"/>
    <property type="match status" value="1"/>
</dbReference>
<dbReference type="InterPro" id="IPR040982">
    <property type="entry name" value="DNA_pol3_finger"/>
</dbReference>
<dbReference type="Pfam" id="PF07733">
    <property type="entry name" value="DNA_pol3_alpha"/>
    <property type="match status" value="1"/>
</dbReference>
<evidence type="ECO:0000256" key="1">
    <source>
        <dbReference type="ARBA" id="ARBA00012417"/>
    </source>
</evidence>
<dbReference type="PANTHER" id="PTHR32294:SF0">
    <property type="entry name" value="DNA POLYMERASE III SUBUNIT ALPHA"/>
    <property type="match status" value="1"/>
</dbReference>
<evidence type="ECO:0000256" key="3">
    <source>
        <dbReference type="ARBA" id="ARBA00022695"/>
    </source>
</evidence>
<name>A0A0P9DLR8_9CHLR</name>
<accession>A0A0P9DLR8</accession>
<dbReference type="EC" id="2.7.7.7" evidence="1"/>
<keyword evidence="3" id="KW-0548">Nucleotidyltransferase</keyword>
<proteinExistence type="predicted"/>
<feature type="non-terminal residue" evidence="8">
    <location>
        <position position="907"/>
    </location>
</feature>
<dbReference type="InterPro" id="IPR016195">
    <property type="entry name" value="Pol/histidinol_Pase-like"/>
</dbReference>
<dbReference type="Pfam" id="PF02811">
    <property type="entry name" value="PHP"/>
    <property type="match status" value="1"/>
</dbReference>
<sequence length="907" mass="101265">MSDFTHLHVHSEYSLLDGYATTKGIVERAAELGMDSIALTDHGVMYGAMDFYAAAKKVGIKPIIGVEAYMAPGSAKDPMVKGGKNYFHMLLLAQNEVGYANLVKLTSRAHLDGMGRGVFARPRIDRAMLEKYHEGVIATSSCIAGEVIQHLTVQQKKEAREAAAWYRDLFGPDNYYLELQLHGNTPELEPINDELVRIGKELGIPLVATNDTHFVRREDLEAQKHVMAMGFNLTMKDFCTKNYQMDDSYHIMSGDEMWQLFKRYGTTPLENTRRIADMCHLKMDFGRVQLPTLNFIPEGHDAASYLKFVCEEGLMKRTGGSPTEEYVRRLDYELDVINATGFPDYMLIVWDYVKFARTNGIPALPRGSAGASLVLYCLYITDVDPIKNKLLFERFLSRERLEMPDIDTDFADSRRGEILDYIASTYGRENVAQIITYGTLGAKAALRDMARVLDIPLSEVDRVAKLIPSLPVGTTIAQALERVPELKQIYDGNPELHNLIDWARKVEGRMKSVGTHACGVVVSRNPLDEMVPLQRTSKDENAVMAAFEGPTLAKMGLLKMDILGLANLSIVAEALKYIQQTTGQKLELADIPLEDRKTFESLGRGETTNVFQLESAGMTRYLMQLRPTRVDDLYAMVALYRPGPLEQIPVYIQNKNNPHNIKYLHPILKPILEDTYGVIVYQEQIMQLLQTIAGYTLGEAYIVIKAISKKNKELMGENEIRFKEGCGKKGISQEIATQLWELILPFAGYSFNRPHATLYGLLSYQTAWLKTNHPTEYMAAVLTAAAGEIEEVAKSVAECGRLGVAVLPADVNRSSEGFTIERLPDGQLADFSNRLGVRFGLSAIRNVGSGPVHAVIGTRESGGMFKSLEDFCDRVDRAALNKRVLESLIKCGAMDALPGTRHQKLQI</sequence>
<dbReference type="Pfam" id="PF14579">
    <property type="entry name" value="HHH_6"/>
    <property type="match status" value="1"/>
</dbReference>
<evidence type="ECO:0000256" key="2">
    <source>
        <dbReference type="ARBA" id="ARBA00022679"/>
    </source>
</evidence>
<dbReference type="InterPro" id="IPR003141">
    <property type="entry name" value="Pol/His_phosphatase_N"/>
</dbReference>
<evidence type="ECO:0000313" key="9">
    <source>
        <dbReference type="Proteomes" id="UP000050509"/>
    </source>
</evidence>
<keyword evidence="5" id="KW-0239">DNA-directed DNA polymerase</keyword>
<dbReference type="InterPro" id="IPR011708">
    <property type="entry name" value="DNA_pol3_alpha_NTPase_dom"/>
</dbReference>
<dbReference type="InterPro" id="IPR041931">
    <property type="entry name" value="DNA_pol3_alpha_thumb_dom"/>
</dbReference>
<dbReference type="AlphaFoldDB" id="A0A0P9DLR8"/>
<evidence type="ECO:0000256" key="4">
    <source>
        <dbReference type="ARBA" id="ARBA00022705"/>
    </source>
</evidence>
<evidence type="ECO:0000256" key="6">
    <source>
        <dbReference type="ARBA" id="ARBA00049244"/>
    </source>
</evidence>
<comment type="caution">
    <text evidence="8">The sequence shown here is derived from an EMBL/GenBank/DDBJ whole genome shotgun (WGS) entry which is preliminary data.</text>
</comment>
<dbReference type="InterPro" id="IPR004805">
    <property type="entry name" value="DnaE2/DnaE/PolC"/>
</dbReference>
<dbReference type="Proteomes" id="UP000050509">
    <property type="component" value="Unassembled WGS sequence"/>
</dbReference>
<dbReference type="Gene3D" id="3.20.20.140">
    <property type="entry name" value="Metal-dependent hydrolases"/>
    <property type="match status" value="1"/>
</dbReference>
<keyword evidence="2" id="KW-0808">Transferase</keyword>
<feature type="domain" description="Polymerase/histidinol phosphatase N-terminal" evidence="7">
    <location>
        <begin position="5"/>
        <end position="72"/>
    </location>
</feature>
<dbReference type="EMBL" id="LJCR01000055">
    <property type="protein sequence ID" value="KPV54451.1"/>
    <property type="molecule type" value="Genomic_DNA"/>
</dbReference>
<evidence type="ECO:0000313" key="8">
    <source>
        <dbReference type="EMBL" id="KPV54451.1"/>
    </source>
</evidence>
<dbReference type="Gene3D" id="1.10.10.1600">
    <property type="entry name" value="Bacterial DNA polymerase III alpha subunit, thumb domain"/>
    <property type="match status" value="1"/>
</dbReference>
<dbReference type="InterPro" id="IPR004013">
    <property type="entry name" value="PHP_dom"/>
</dbReference>
<dbReference type="GO" id="GO:0003887">
    <property type="term" value="F:DNA-directed DNA polymerase activity"/>
    <property type="evidence" value="ECO:0007669"/>
    <property type="project" value="UniProtKB-KW"/>
</dbReference>
<dbReference type="NCBIfam" id="NF004226">
    <property type="entry name" value="PRK05673.1"/>
    <property type="match status" value="1"/>
</dbReference>
<evidence type="ECO:0000259" key="7">
    <source>
        <dbReference type="SMART" id="SM00481"/>
    </source>
</evidence>
<keyword evidence="9" id="KW-1185">Reference proteome</keyword>
<keyword evidence="4" id="KW-0235">DNA replication</keyword>
<evidence type="ECO:0000256" key="5">
    <source>
        <dbReference type="ARBA" id="ARBA00022932"/>
    </source>
</evidence>
<dbReference type="SUPFAM" id="SSF89550">
    <property type="entry name" value="PHP domain-like"/>
    <property type="match status" value="1"/>
</dbReference>
<dbReference type="Pfam" id="PF17657">
    <property type="entry name" value="DNA_pol3_finger"/>
    <property type="match status" value="1"/>
</dbReference>
<protein>
    <recommendedName>
        <fullName evidence="1">DNA-directed DNA polymerase</fullName>
        <ecNumber evidence="1">2.7.7.7</ecNumber>
    </recommendedName>
</protein>
<dbReference type="GO" id="GO:0008408">
    <property type="term" value="F:3'-5' exonuclease activity"/>
    <property type="evidence" value="ECO:0007669"/>
    <property type="project" value="InterPro"/>
</dbReference>
<dbReference type="InterPro" id="IPR029460">
    <property type="entry name" value="DNAPol_HHH"/>
</dbReference>
<dbReference type="CDD" id="cd12113">
    <property type="entry name" value="PHP_PolIIIA_DnaE3"/>
    <property type="match status" value="1"/>
</dbReference>
<dbReference type="NCBIfam" id="TIGR00594">
    <property type="entry name" value="polc"/>
    <property type="match status" value="1"/>
</dbReference>
<organism evidence="8 9">
    <name type="scientific">Kouleothrix aurantiaca</name>
    <dbReference type="NCBI Taxonomy" id="186479"/>
    <lineage>
        <taxon>Bacteria</taxon>
        <taxon>Bacillati</taxon>
        <taxon>Chloroflexota</taxon>
        <taxon>Chloroflexia</taxon>
        <taxon>Chloroflexales</taxon>
        <taxon>Roseiflexineae</taxon>
        <taxon>Roseiflexaceae</taxon>
        <taxon>Kouleothrix</taxon>
    </lineage>
</organism>
<gene>
    <name evidence="8" type="ORF">SE17_03700</name>
</gene>
<dbReference type="SMART" id="SM00481">
    <property type="entry name" value="POLIIIAc"/>
    <property type="match status" value="1"/>
</dbReference>
<reference evidence="8 9" key="1">
    <citation type="submission" date="2015-09" db="EMBL/GenBank/DDBJ databases">
        <title>Draft genome sequence of Kouleothrix aurantiaca JCM 19913.</title>
        <authorList>
            <person name="Hemp J."/>
        </authorList>
    </citation>
    <scope>NUCLEOTIDE SEQUENCE [LARGE SCALE GENOMIC DNA]</scope>
    <source>
        <strain evidence="8 9">COM-B</strain>
    </source>
</reference>